<dbReference type="RefSeq" id="WP_018981190.1">
    <property type="nucleotide sequence ID" value="NZ_BAQD01000017.1"/>
</dbReference>
<evidence type="ECO:0000313" key="5">
    <source>
        <dbReference type="Proteomes" id="UP001062901"/>
    </source>
</evidence>
<comment type="caution">
    <text evidence="4">The sequence shown here is derived from an EMBL/GenBank/DDBJ whole genome shotgun (WGS) entry which is preliminary data.</text>
</comment>
<evidence type="ECO:0000313" key="4">
    <source>
        <dbReference type="EMBL" id="GBQ07007.1"/>
    </source>
</evidence>
<dbReference type="Gene3D" id="3.10.129.10">
    <property type="entry name" value="Hotdog Thioesterase"/>
    <property type="match status" value="1"/>
</dbReference>
<accession>A0ABQ0NZ78</accession>
<dbReference type="Pfam" id="PF22818">
    <property type="entry name" value="ApeI-like"/>
    <property type="match status" value="1"/>
</dbReference>
<protein>
    <submittedName>
        <fullName evidence="4">3-hydroxyacyl-ACP dehydratase</fullName>
    </submittedName>
</protein>
<keyword evidence="5" id="KW-1185">Reference proteome</keyword>
<evidence type="ECO:0000259" key="3">
    <source>
        <dbReference type="Pfam" id="PF22818"/>
    </source>
</evidence>
<reference evidence="4" key="1">
    <citation type="submission" date="2013-04" db="EMBL/GenBank/DDBJ databases">
        <title>The genome sequencing project of 58 acetic acid bacteria.</title>
        <authorList>
            <person name="Okamoto-Kainuma A."/>
            <person name="Ishikawa M."/>
            <person name="Umino S."/>
            <person name="Koizumi Y."/>
            <person name="Shiwa Y."/>
            <person name="Yoshikawa H."/>
            <person name="Matsutani M."/>
            <person name="Matsushita K."/>
        </authorList>
    </citation>
    <scope>NUCLEOTIDE SEQUENCE</scope>
    <source>
        <strain evidence="4">DSM 15669</strain>
    </source>
</reference>
<dbReference type="InterPro" id="IPR050237">
    <property type="entry name" value="ATP-dep_AMP-bd_enzyme"/>
</dbReference>
<organism evidence="4 5">
    <name type="scientific">Saccharibacter floricola DSM 15669</name>
    <dbReference type="NCBI Taxonomy" id="1123227"/>
    <lineage>
        <taxon>Bacteria</taxon>
        <taxon>Pseudomonadati</taxon>
        <taxon>Pseudomonadota</taxon>
        <taxon>Alphaproteobacteria</taxon>
        <taxon>Acetobacterales</taxon>
        <taxon>Acetobacteraceae</taxon>
        <taxon>Saccharibacter</taxon>
    </lineage>
</organism>
<dbReference type="EMBL" id="BAQD01000017">
    <property type="protein sequence ID" value="GBQ07007.1"/>
    <property type="molecule type" value="Genomic_DNA"/>
</dbReference>
<dbReference type="InterPro" id="IPR042099">
    <property type="entry name" value="ANL_N_sf"/>
</dbReference>
<sequence>MTAQHDLSLITAPERAIFYTAAGPITGTQLLSHAWALAERLPDRPLLNLHTHLLDFTVVFLATLLRGQTCLLSSQQAPSQLLALQNDYNAVCTGPNLPSVLNIFPLPPLSELIAQKWDNPSLPAHIIAAEVFTSGSTGQAKKHRKCWGELVARSHTAFPLLAVTQPNATSRTTTLLGTVPPYHMYGFETLILQSLHTPTTTASGPCFFPSDIEKLLAQTPAPHTLVTTPVHLRSLTTAQAALPSLERIISASAPLPVDLAQHAEDSFNAPVMEIYGSTETGSIAFRRTLSDAPWRLYDDTSLLLDPTDTQKETYLFEAPYATPHPLNDVIALDDDRHFHLIGRKGDILKIAGKRTSYAALNKALLQVDGVLDGCFAPLLTGGEAAGSLHEPTRLQAFIVAPNRDSRSIMKALREHIDPSFMPRRLIELSTLPRNAVGKLPRHAWEALVEHYMEKRCYGTFHIPASHPALPGHFPGNPVVPGVVLLDAVFHHLQYDVSTITSVKFLSLVRPDQPMTLFSSRTAENEFRFTLHHADSRTEGDTILHGRAKGAPQ</sequence>
<dbReference type="Proteomes" id="UP001062901">
    <property type="component" value="Unassembled WGS sequence"/>
</dbReference>
<gene>
    <name evidence="4" type="ORF">AA15669_1192</name>
</gene>
<keyword evidence="1" id="KW-0436">Ligase</keyword>
<proteinExistence type="predicted"/>
<evidence type="ECO:0000256" key="1">
    <source>
        <dbReference type="ARBA" id="ARBA00022598"/>
    </source>
</evidence>
<name>A0ABQ0NZ78_9PROT</name>
<dbReference type="InterPro" id="IPR029069">
    <property type="entry name" value="HotDog_dom_sf"/>
</dbReference>
<dbReference type="Gene3D" id="3.40.50.12780">
    <property type="entry name" value="N-terminal domain of ligase-like"/>
    <property type="match status" value="1"/>
</dbReference>
<dbReference type="SUPFAM" id="SSF54637">
    <property type="entry name" value="Thioesterase/thiol ester dehydrase-isomerase"/>
    <property type="match status" value="1"/>
</dbReference>
<dbReference type="InterPro" id="IPR054545">
    <property type="entry name" value="ApeI-like"/>
</dbReference>
<evidence type="ECO:0000259" key="2">
    <source>
        <dbReference type="Pfam" id="PF00501"/>
    </source>
</evidence>
<dbReference type="SUPFAM" id="SSF56801">
    <property type="entry name" value="Acetyl-CoA synthetase-like"/>
    <property type="match status" value="1"/>
</dbReference>
<feature type="domain" description="ApeI dehydratase-like" evidence="3">
    <location>
        <begin position="453"/>
        <end position="534"/>
    </location>
</feature>
<dbReference type="PANTHER" id="PTHR43767">
    <property type="entry name" value="LONG-CHAIN-FATTY-ACID--COA LIGASE"/>
    <property type="match status" value="1"/>
</dbReference>
<feature type="domain" description="AMP-dependent synthetase/ligase" evidence="2">
    <location>
        <begin position="120"/>
        <end position="289"/>
    </location>
</feature>
<dbReference type="Pfam" id="PF00501">
    <property type="entry name" value="AMP-binding"/>
    <property type="match status" value="1"/>
</dbReference>
<dbReference type="PANTHER" id="PTHR43767:SF8">
    <property type="entry name" value="LONG-CHAIN-FATTY-ACID--COA LIGASE"/>
    <property type="match status" value="1"/>
</dbReference>
<dbReference type="Gene3D" id="3.30.300.30">
    <property type="match status" value="1"/>
</dbReference>
<dbReference type="InterPro" id="IPR045851">
    <property type="entry name" value="AMP-bd_C_sf"/>
</dbReference>
<dbReference type="InterPro" id="IPR000873">
    <property type="entry name" value="AMP-dep_synth/lig_dom"/>
</dbReference>